<comment type="cofactor">
    <cofactor evidence="1 11">
        <name>Zn(2+)</name>
        <dbReference type="ChEBI" id="CHEBI:29105"/>
    </cofactor>
</comment>
<dbReference type="EMBL" id="JAVMIP010000001">
    <property type="protein sequence ID" value="MDS3859588.1"/>
    <property type="molecule type" value="Genomic_DNA"/>
</dbReference>
<comment type="subcellular location">
    <subcellularLocation>
        <location evidence="2">Membrane</location>
        <topology evidence="2">Multi-pass membrane protein</topology>
    </subcellularLocation>
</comment>
<feature type="transmembrane region" description="Helical" evidence="11">
    <location>
        <begin position="95"/>
        <end position="114"/>
    </location>
</feature>
<evidence type="ECO:0000256" key="6">
    <source>
        <dbReference type="ARBA" id="ARBA00022801"/>
    </source>
</evidence>
<dbReference type="NCBIfam" id="TIGR00054">
    <property type="entry name" value="RIP metalloprotease RseP"/>
    <property type="match status" value="2"/>
</dbReference>
<keyword evidence="9 11" id="KW-0482">Metalloprotease</keyword>
<keyword evidence="14" id="KW-1185">Reference proteome</keyword>
<evidence type="ECO:0000259" key="12">
    <source>
        <dbReference type="Pfam" id="PF02163"/>
    </source>
</evidence>
<dbReference type="PANTHER" id="PTHR42837:SF2">
    <property type="entry name" value="MEMBRANE METALLOPROTEASE ARASP2, CHLOROPLASTIC-RELATED"/>
    <property type="match status" value="1"/>
</dbReference>
<keyword evidence="5 11" id="KW-0812">Transmembrane</keyword>
<proteinExistence type="inferred from homology"/>
<evidence type="ECO:0000256" key="10">
    <source>
        <dbReference type="ARBA" id="ARBA00023136"/>
    </source>
</evidence>
<dbReference type="GO" id="GO:0006508">
    <property type="term" value="P:proteolysis"/>
    <property type="evidence" value="ECO:0007669"/>
    <property type="project" value="UniProtKB-KW"/>
</dbReference>
<dbReference type="Pfam" id="PF02163">
    <property type="entry name" value="Peptidase_M50"/>
    <property type="match status" value="1"/>
</dbReference>
<dbReference type="InterPro" id="IPR008915">
    <property type="entry name" value="Peptidase_M50"/>
</dbReference>
<protein>
    <recommendedName>
        <fullName evidence="11">Zinc metalloprotease</fullName>
        <ecNumber evidence="11">3.4.24.-</ecNumber>
    </recommendedName>
</protein>
<dbReference type="GO" id="GO:0046872">
    <property type="term" value="F:metal ion binding"/>
    <property type="evidence" value="ECO:0007669"/>
    <property type="project" value="UniProtKB-KW"/>
</dbReference>
<organism evidence="13 14">
    <name type="scientific">Pseudocalidococcus azoricus BACA0444</name>
    <dbReference type="NCBI Taxonomy" id="2918990"/>
    <lineage>
        <taxon>Bacteria</taxon>
        <taxon>Bacillati</taxon>
        <taxon>Cyanobacteriota</taxon>
        <taxon>Cyanophyceae</taxon>
        <taxon>Acaryochloridales</taxon>
        <taxon>Thermosynechococcaceae</taxon>
        <taxon>Pseudocalidococcus</taxon>
        <taxon>Pseudocalidococcus azoricus</taxon>
    </lineage>
</organism>
<keyword evidence="7 11" id="KW-0862">Zinc</keyword>
<name>A0AAE4JW02_9CYAN</name>
<keyword evidence="6 11" id="KW-0378">Hydrolase</keyword>
<keyword evidence="10 11" id="KW-0472">Membrane</keyword>
<evidence type="ECO:0000256" key="1">
    <source>
        <dbReference type="ARBA" id="ARBA00001947"/>
    </source>
</evidence>
<keyword evidence="8 11" id="KW-1133">Transmembrane helix</keyword>
<evidence type="ECO:0000256" key="8">
    <source>
        <dbReference type="ARBA" id="ARBA00022989"/>
    </source>
</evidence>
<evidence type="ECO:0000313" key="14">
    <source>
        <dbReference type="Proteomes" id="UP001268256"/>
    </source>
</evidence>
<dbReference type="AlphaFoldDB" id="A0AAE4JW02"/>
<comment type="caution">
    <text evidence="11">Lacks conserved residue(s) required for the propagation of feature annotation.</text>
</comment>
<dbReference type="PANTHER" id="PTHR42837">
    <property type="entry name" value="REGULATOR OF SIGMA-E PROTEASE RSEP"/>
    <property type="match status" value="1"/>
</dbReference>
<dbReference type="SUPFAM" id="SSF50156">
    <property type="entry name" value="PDZ domain-like"/>
    <property type="match status" value="1"/>
</dbReference>
<comment type="caution">
    <text evidence="13">The sequence shown here is derived from an EMBL/GenBank/DDBJ whole genome shotgun (WGS) entry which is preliminary data.</text>
</comment>
<keyword evidence="11" id="KW-0479">Metal-binding</keyword>
<evidence type="ECO:0000256" key="7">
    <source>
        <dbReference type="ARBA" id="ARBA00022833"/>
    </source>
</evidence>
<feature type="domain" description="Peptidase M50" evidence="12">
    <location>
        <begin position="9"/>
        <end position="345"/>
    </location>
</feature>
<accession>A0AAE4JW02</accession>
<dbReference type="RefSeq" id="WP_322876893.1">
    <property type="nucleotide sequence ID" value="NZ_JAVMIP010000001.1"/>
</dbReference>
<dbReference type="GO" id="GO:0016020">
    <property type="term" value="C:membrane"/>
    <property type="evidence" value="ECO:0007669"/>
    <property type="project" value="UniProtKB-SubCell"/>
</dbReference>
<dbReference type="CDD" id="cd06163">
    <property type="entry name" value="S2P-M50_PDZ_RseP-like"/>
    <property type="match status" value="1"/>
</dbReference>
<reference evidence="14" key="1">
    <citation type="submission" date="2023-07" db="EMBL/GenBank/DDBJ databases">
        <authorList>
            <person name="Luz R."/>
            <person name="Cordeiro R."/>
            <person name="Fonseca A."/>
            <person name="Goncalves V."/>
        </authorList>
    </citation>
    <scope>NUCLEOTIDE SEQUENCE [LARGE SCALE GENOMIC DNA]</scope>
    <source>
        <strain evidence="14">BACA0444</strain>
    </source>
</reference>
<keyword evidence="4" id="KW-0645">Protease</keyword>
<dbReference type="InterPro" id="IPR004387">
    <property type="entry name" value="Pept_M50_Zn"/>
</dbReference>
<evidence type="ECO:0000256" key="4">
    <source>
        <dbReference type="ARBA" id="ARBA00022670"/>
    </source>
</evidence>
<evidence type="ECO:0000256" key="9">
    <source>
        <dbReference type="ARBA" id="ARBA00023049"/>
    </source>
</evidence>
<dbReference type="InterPro" id="IPR036034">
    <property type="entry name" value="PDZ_sf"/>
</dbReference>
<gene>
    <name evidence="13" type="primary">rseP</name>
    <name evidence="13" type="ORF">RIF25_02080</name>
</gene>
<dbReference type="EC" id="3.4.24.-" evidence="11"/>
<dbReference type="Proteomes" id="UP001268256">
    <property type="component" value="Unassembled WGS sequence"/>
</dbReference>
<dbReference type="GO" id="GO:0004222">
    <property type="term" value="F:metalloendopeptidase activity"/>
    <property type="evidence" value="ECO:0007669"/>
    <property type="project" value="InterPro"/>
</dbReference>
<evidence type="ECO:0000256" key="5">
    <source>
        <dbReference type="ARBA" id="ARBA00022692"/>
    </source>
</evidence>
<evidence type="ECO:0000256" key="2">
    <source>
        <dbReference type="ARBA" id="ARBA00004141"/>
    </source>
</evidence>
<evidence type="ECO:0000313" key="13">
    <source>
        <dbReference type="EMBL" id="MDS3859588.1"/>
    </source>
</evidence>
<comment type="similarity">
    <text evidence="3 11">Belongs to the peptidase M50B family.</text>
</comment>
<evidence type="ECO:0000256" key="11">
    <source>
        <dbReference type="RuleBase" id="RU362031"/>
    </source>
</evidence>
<evidence type="ECO:0000256" key="3">
    <source>
        <dbReference type="ARBA" id="ARBA00007931"/>
    </source>
</evidence>
<sequence length="368" mass="39416">MSLLSIVAAIAVLGLLIFVHELGHFLAARTQGIYVNRFSIGFGPVLWKYQGPETEYALRGIPLGGYVGFPDDDPDSAIPPQDPNLLKNRPVLDRAIVISAGVLANLLFAFVLILTQMGLFGIPQITYQPGVLVPQLATESSVVAFQAGVKAGDRITAVNGYPLGANAESITYLMEQIQSHPGEPLQLDVARGDSIENLTIVPELGEDGRARVGVQLAPNVEVTREHTLNPVKLVGAAAREFERITQLTVSGFIKLFQHLDQAASQVSGPVAIVAIGADIVRSNFGQLFQFAALISINLAVINILPLPALDGGQLVFLLIEGLRGKPLPTRIQEGVMQTGLVLLLGLGMVLIVRDTVNLTGLAWMQQLF</sequence>
<dbReference type="Gene3D" id="2.30.42.10">
    <property type="match status" value="1"/>
</dbReference>